<dbReference type="Gene3D" id="3.40.50.2000">
    <property type="entry name" value="Glycogen Phosphorylase B"/>
    <property type="match status" value="2"/>
</dbReference>
<keyword evidence="2" id="KW-0808">Transferase</keyword>
<feature type="transmembrane region" description="Helical" evidence="3">
    <location>
        <begin position="222"/>
        <end position="241"/>
    </location>
</feature>
<dbReference type="Proteomes" id="UP000655225">
    <property type="component" value="Unassembled WGS sequence"/>
</dbReference>
<dbReference type="PANTHER" id="PTHR21015:SF22">
    <property type="entry name" value="GLYCOSYLTRANSFERASE"/>
    <property type="match status" value="1"/>
</dbReference>
<dbReference type="AlphaFoldDB" id="A0A834ZME3"/>
<gene>
    <name evidence="5" type="ORF">HHK36_006919</name>
</gene>
<dbReference type="SUPFAM" id="SSF53756">
    <property type="entry name" value="UDP-Glycosyltransferase/glycogen phosphorylase"/>
    <property type="match status" value="1"/>
</dbReference>
<keyword evidence="3" id="KW-0812">Transmembrane</keyword>
<dbReference type="InterPro" id="IPR004276">
    <property type="entry name" value="GlycoTrans_28_N"/>
</dbReference>
<organism evidence="5 6">
    <name type="scientific">Tetracentron sinense</name>
    <name type="common">Spur-leaf</name>
    <dbReference type="NCBI Taxonomy" id="13715"/>
    <lineage>
        <taxon>Eukaryota</taxon>
        <taxon>Viridiplantae</taxon>
        <taxon>Streptophyta</taxon>
        <taxon>Embryophyta</taxon>
        <taxon>Tracheophyta</taxon>
        <taxon>Spermatophyta</taxon>
        <taxon>Magnoliopsida</taxon>
        <taxon>Trochodendrales</taxon>
        <taxon>Trochodendraceae</taxon>
        <taxon>Tetracentron</taxon>
    </lineage>
</organism>
<evidence type="ECO:0000259" key="4">
    <source>
        <dbReference type="Pfam" id="PF03033"/>
    </source>
</evidence>
<keyword evidence="1" id="KW-0328">Glycosyltransferase</keyword>
<evidence type="ECO:0000313" key="6">
    <source>
        <dbReference type="Proteomes" id="UP000655225"/>
    </source>
</evidence>
<protein>
    <recommendedName>
        <fullName evidence="4">Glycosyltransferase family 28 N-terminal domain-containing protein</fullName>
    </recommendedName>
</protein>
<dbReference type="OrthoDB" id="20273at2759"/>
<evidence type="ECO:0000313" key="5">
    <source>
        <dbReference type="EMBL" id="KAF8407783.1"/>
    </source>
</evidence>
<feature type="domain" description="Glycosyltransferase family 28 N-terminal" evidence="4">
    <location>
        <begin position="91"/>
        <end position="231"/>
    </location>
</feature>
<dbReference type="OMA" id="IAVLGMY"/>
<dbReference type="GO" id="GO:0005975">
    <property type="term" value="P:carbohydrate metabolic process"/>
    <property type="evidence" value="ECO:0007669"/>
    <property type="project" value="InterPro"/>
</dbReference>
<proteinExistence type="predicted"/>
<reference evidence="5 6" key="1">
    <citation type="submission" date="2020-04" db="EMBL/GenBank/DDBJ databases">
        <title>Plant Genome Project.</title>
        <authorList>
            <person name="Zhang R.-G."/>
        </authorList>
    </citation>
    <scope>NUCLEOTIDE SEQUENCE [LARGE SCALE GENOMIC DNA]</scope>
    <source>
        <strain evidence="5">YNK0</strain>
        <tissue evidence="5">Leaf</tissue>
    </source>
</reference>
<evidence type="ECO:0000256" key="1">
    <source>
        <dbReference type="ARBA" id="ARBA00022676"/>
    </source>
</evidence>
<comment type="caution">
    <text evidence="5">The sequence shown here is derived from an EMBL/GenBank/DDBJ whole genome shotgun (WGS) entry which is preliminary data.</text>
</comment>
<keyword evidence="3" id="KW-1133">Transmembrane helix</keyword>
<name>A0A834ZME3_TETSI</name>
<evidence type="ECO:0000256" key="3">
    <source>
        <dbReference type="SAM" id="Phobius"/>
    </source>
</evidence>
<sequence length="343" mass="38004">MIQNNIKGVGAKTSSWYNRRRYWNKNDIIRMKNIFESVKIEIALMALHVEKSDVKSLKENFQNLKIFCCLSLDRTDEHRSVAAADGGDLRITFVAGGTGGNIYPAIAIADELKCINPSIQILFFGTKNGMESTTVPSAGYDFASVPAVPLGRSFFSSEFLLLPFNLIKSMIESWKKLDDFDPHIVVGTGGYISFPVCLTAAIRGSNLVIQEQNSMPGIANRVLAIFADLIFVAFPSSVMYFPKNKCVVSGNPVRLSLLRYVSKAVAKLHFFPRAAKTWDSNVKVVLVIGGSLSANAINIAVLNMYYGMLLEHNNIFIVWQTGVEAFDEMESLVKNHPHILLTP</sequence>
<dbReference type="CDD" id="cd03785">
    <property type="entry name" value="GT28_MurG"/>
    <property type="match status" value="1"/>
</dbReference>
<feature type="transmembrane region" description="Helical" evidence="3">
    <location>
        <begin position="284"/>
        <end position="306"/>
    </location>
</feature>
<keyword evidence="6" id="KW-1185">Reference proteome</keyword>
<dbReference type="PANTHER" id="PTHR21015">
    <property type="entry name" value="UDP-N-ACETYLGLUCOSAMINE--N-ACETYLMURAMYL-(PENTAPEPTIDE) PYROPHOSPHORYL-UNDECAPRENOL N-ACETYLGLUCOSAMINE TRANSFERASE 1"/>
    <property type="match status" value="1"/>
</dbReference>
<dbReference type="GO" id="GO:0016758">
    <property type="term" value="F:hexosyltransferase activity"/>
    <property type="evidence" value="ECO:0007669"/>
    <property type="project" value="InterPro"/>
</dbReference>
<evidence type="ECO:0000256" key="2">
    <source>
        <dbReference type="ARBA" id="ARBA00022679"/>
    </source>
</evidence>
<dbReference type="Pfam" id="PF03033">
    <property type="entry name" value="Glyco_transf_28"/>
    <property type="match status" value="1"/>
</dbReference>
<keyword evidence="3" id="KW-0472">Membrane</keyword>
<dbReference type="EMBL" id="JABCRI010000004">
    <property type="protein sequence ID" value="KAF8407783.1"/>
    <property type="molecule type" value="Genomic_DNA"/>
</dbReference>
<accession>A0A834ZME3</accession>